<feature type="transmembrane region" description="Helical" evidence="1">
    <location>
        <begin position="96"/>
        <end position="114"/>
    </location>
</feature>
<reference evidence="2" key="1">
    <citation type="submission" date="2013-08" db="EMBL/GenBank/DDBJ databases">
        <authorList>
            <person name="Mendez C."/>
            <person name="Richter M."/>
            <person name="Ferrer M."/>
            <person name="Sanchez J."/>
        </authorList>
    </citation>
    <scope>NUCLEOTIDE SEQUENCE</scope>
</reference>
<protein>
    <submittedName>
        <fullName evidence="2">Uncharacterized protein</fullName>
    </submittedName>
</protein>
<evidence type="ECO:0000313" key="2">
    <source>
        <dbReference type="EMBL" id="EQD71228.1"/>
    </source>
</evidence>
<dbReference type="EMBL" id="AUZY01002858">
    <property type="protein sequence ID" value="EQD71228.1"/>
    <property type="molecule type" value="Genomic_DNA"/>
</dbReference>
<feature type="transmembrane region" description="Helical" evidence="1">
    <location>
        <begin position="134"/>
        <end position="154"/>
    </location>
</feature>
<comment type="caution">
    <text evidence="2">The sequence shown here is derived from an EMBL/GenBank/DDBJ whole genome shotgun (WGS) entry which is preliminary data.</text>
</comment>
<feature type="transmembrane region" description="Helical" evidence="1">
    <location>
        <begin position="46"/>
        <end position="75"/>
    </location>
</feature>
<sequence length="172" mass="17960">MAEEGETGIKPVPLRMALLHGFVAGWGFGGFAVIIVFLLAPQMPNVWWAALVGTSFGLGTMTMQVITGALFARLARLKRLTTTQIQRIGRSTAARTLYLGGLAFMAVGAVVAAAPWVSGVALSTGNPIPNLSSIGYATVLVIVVVGIIGGSSIWKAYREVTASPDQTSRTLG</sequence>
<dbReference type="AlphaFoldDB" id="T1BRP1"/>
<keyword evidence="1" id="KW-1133">Transmembrane helix</keyword>
<name>T1BRP1_9ZZZZ</name>
<feature type="transmembrane region" description="Helical" evidence="1">
    <location>
        <begin position="17"/>
        <end position="40"/>
    </location>
</feature>
<evidence type="ECO:0000256" key="1">
    <source>
        <dbReference type="SAM" id="Phobius"/>
    </source>
</evidence>
<proteinExistence type="predicted"/>
<organism evidence="2">
    <name type="scientific">mine drainage metagenome</name>
    <dbReference type="NCBI Taxonomy" id="410659"/>
    <lineage>
        <taxon>unclassified sequences</taxon>
        <taxon>metagenomes</taxon>
        <taxon>ecological metagenomes</taxon>
    </lineage>
</organism>
<keyword evidence="1" id="KW-0472">Membrane</keyword>
<reference evidence="2" key="2">
    <citation type="journal article" date="2014" name="ISME J.">
        <title>Microbial stratification in low pH oxic and suboxic macroscopic growths along an acid mine drainage.</title>
        <authorList>
            <person name="Mendez-Garcia C."/>
            <person name="Mesa V."/>
            <person name="Sprenger R.R."/>
            <person name="Richter M."/>
            <person name="Diez M.S."/>
            <person name="Solano J."/>
            <person name="Bargiela R."/>
            <person name="Golyshina O.V."/>
            <person name="Manteca A."/>
            <person name="Ramos J.L."/>
            <person name="Gallego J.R."/>
            <person name="Llorente I."/>
            <person name="Martins Dos Santos V.A."/>
            <person name="Jensen O.N."/>
            <person name="Pelaez A.I."/>
            <person name="Sanchez J."/>
            <person name="Ferrer M."/>
        </authorList>
    </citation>
    <scope>NUCLEOTIDE SEQUENCE</scope>
</reference>
<keyword evidence="1" id="KW-0812">Transmembrane</keyword>
<accession>T1BRP1</accession>
<gene>
    <name evidence="2" type="ORF">B1B_04577</name>
</gene>